<gene>
    <name evidence="1" type="ORF">GCM10022202_36720</name>
</gene>
<keyword evidence="2" id="KW-1185">Reference proteome</keyword>
<evidence type="ECO:0008006" key="3">
    <source>
        <dbReference type="Google" id="ProtNLM"/>
    </source>
</evidence>
<organism evidence="1 2">
    <name type="scientific">Microbacterium marinilacus</name>
    <dbReference type="NCBI Taxonomy" id="415209"/>
    <lineage>
        <taxon>Bacteria</taxon>
        <taxon>Bacillati</taxon>
        <taxon>Actinomycetota</taxon>
        <taxon>Actinomycetes</taxon>
        <taxon>Micrococcales</taxon>
        <taxon>Microbacteriaceae</taxon>
        <taxon>Microbacterium</taxon>
    </lineage>
</organism>
<dbReference type="InterPro" id="IPR038646">
    <property type="entry name" value="Atu4866-like_sf"/>
</dbReference>
<proteinExistence type="predicted"/>
<accession>A0ABP7BXM2</accession>
<dbReference type="EMBL" id="BAAAYV010000025">
    <property type="protein sequence ID" value="GAA3671052.1"/>
    <property type="molecule type" value="Genomic_DNA"/>
</dbReference>
<dbReference type="InterPro" id="IPR020955">
    <property type="entry name" value="Uncharacterised_Atu4866"/>
</dbReference>
<dbReference type="Pfam" id="PF11512">
    <property type="entry name" value="Atu4866"/>
    <property type="match status" value="1"/>
</dbReference>
<reference evidence="2" key="1">
    <citation type="journal article" date="2019" name="Int. J. Syst. Evol. Microbiol.">
        <title>The Global Catalogue of Microorganisms (GCM) 10K type strain sequencing project: providing services to taxonomists for standard genome sequencing and annotation.</title>
        <authorList>
            <consortium name="The Broad Institute Genomics Platform"/>
            <consortium name="The Broad Institute Genome Sequencing Center for Infectious Disease"/>
            <person name="Wu L."/>
            <person name="Ma J."/>
        </authorList>
    </citation>
    <scope>NUCLEOTIDE SEQUENCE [LARGE SCALE GENOMIC DNA]</scope>
    <source>
        <strain evidence="2">JCM 16546</strain>
    </source>
</reference>
<evidence type="ECO:0000313" key="2">
    <source>
        <dbReference type="Proteomes" id="UP001410795"/>
    </source>
</evidence>
<evidence type="ECO:0000313" key="1">
    <source>
        <dbReference type="EMBL" id="GAA3671052.1"/>
    </source>
</evidence>
<sequence>MTEPASGLQDHPGARPDMSSVRLFDGRLHIDPVRAIRGALQIEDGVISYVGPERAGGETSAPPRVDLRGASVVPLQVRGAVGARRDSDPEAYDLVPGNPATFAIVSRRVSAAEVRGTLMIRPADLVAIVVAGELVAWEGEPVAGVTVDVAADWEGAWEDPSHALEQHLLPGGRYSETRSGRTDAYTGRYWTRGDCIVYLDDSGFWAFGVQHRGTLFHADFVMRRA</sequence>
<protein>
    <recommendedName>
        <fullName evidence="3">Amidohydrolase</fullName>
    </recommendedName>
</protein>
<dbReference type="Proteomes" id="UP001410795">
    <property type="component" value="Unassembled WGS sequence"/>
</dbReference>
<dbReference type="RefSeq" id="WP_221856861.1">
    <property type="nucleotide sequence ID" value="NZ_BAAAYV010000025.1"/>
</dbReference>
<name>A0ABP7BXM2_9MICO</name>
<comment type="caution">
    <text evidence="1">The sequence shown here is derived from an EMBL/GenBank/DDBJ whole genome shotgun (WGS) entry which is preliminary data.</text>
</comment>
<dbReference type="Gene3D" id="2.40.128.290">
    <property type="entry name" value="Uncharacterised protein Atu4866, PF11512"/>
    <property type="match status" value="1"/>
</dbReference>